<dbReference type="PANTHER" id="PTHR31134:SF1">
    <property type="entry name" value="TRANSMEMBRANE PROTEIN 128"/>
    <property type="match status" value="1"/>
</dbReference>
<feature type="transmembrane region" description="Helical" evidence="1">
    <location>
        <begin position="77"/>
        <end position="98"/>
    </location>
</feature>
<reference evidence="2 3" key="1">
    <citation type="submission" date="2023-04" db="EMBL/GenBank/DDBJ databases">
        <title>Genome of Basidiobolus ranarum AG-B5.</title>
        <authorList>
            <person name="Stajich J.E."/>
            <person name="Carter-House D."/>
            <person name="Gryganskyi A."/>
        </authorList>
    </citation>
    <scope>NUCLEOTIDE SEQUENCE [LARGE SCALE GENOMIC DNA]</scope>
    <source>
        <strain evidence="2 3">AG-B5</strain>
    </source>
</reference>
<feature type="transmembrane region" description="Helical" evidence="1">
    <location>
        <begin position="143"/>
        <end position="158"/>
    </location>
</feature>
<comment type="caution">
    <text evidence="2">The sequence shown here is derived from an EMBL/GenBank/DDBJ whole genome shotgun (WGS) entry which is preliminary data.</text>
</comment>
<feature type="transmembrane region" description="Helical" evidence="1">
    <location>
        <begin position="41"/>
        <end position="57"/>
    </location>
</feature>
<dbReference type="InterPro" id="IPR033579">
    <property type="entry name" value="TMEM128"/>
</dbReference>
<keyword evidence="1" id="KW-1133">Transmembrane helix</keyword>
<keyword evidence="1" id="KW-0812">Transmembrane</keyword>
<dbReference type="PANTHER" id="PTHR31134">
    <property type="entry name" value="TRANSMEMBRANE PROTEIN 128"/>
    <property type="match status" value="1"/>
</dbReference>
<sequence>MSTSRQRIPNVTGKANFDEKVVGTHEVERMKTKKSPLMKRLELLAFVLFSSWFGWVFEVLEVPYDPRLYSTFFKMGLFSLGFSVLIFLYIAIYLPYIAGTPVDLKNWRVTIPRHVQASTSLGVASYFSFTIACWPIWGFMSPIVVFVEAIGFLALFSMF</sequence>
<keyword evidence="3" id="KW-1185">Reference proteome</keyword>
<name>A0ABR2WL80_9FUNG</name>
<accession>A0ABR2WL80</accession>
<gene>
    <name evidence="2" type="ORF">K7432_012113</name>
</gene>
<evidence type="ECO:0000313" key="2">
    <source>
        <dbReference type="EMBL" id="KAK9762298.1"/>
    </source>
</evidence>
<keyword evidence="1" id="KW-0472">Membrane</keyword>
<dbReference type="EMBL" id="JASJQH010001013">
    <property type="protein sequence ID" value="KAK9762298.1"/>
    <property type="molecule type" value="Genomic_DNA"/>
</dbReference>
<dbReference type="Pfam" id="PF20479">
    <property type="entry name" value="TMEM128"/>
    <property type="match status" value="1"/>
</dbReference>
<evidence type="ECO:0000256" key="1">
    <source>
        <dbReference type="SAM" id="Phobius"/>
    </source>
</evidence>
<dbReference type="Proteomes" id="UP001479436">
    <property type="component" value="Unassembled WGS sequence"/>
</dbReference>
<proteinExistence type="predicted"/>
<protein>
    <submittedName>
        <fullName evidence="2">Uncharacterized protein</fullName>
    </submittedName>
</protein>
<organism evidence="2 3">
    <name type="scientific">Basidiobolus ranarum</name>
    <dbReference type="NCBI Taxonomy" id="34480"/>
    <lineage>
        <taxon>Eukaryota</taxon>
        <taxon>Fungi</taxon>
        <taxon>Fungi incertae sedis</taxon>
        <taxon>Zoopagomycota</taxon>
        <taxon>Entomophthoromycotina</taxon>
        <taxon>Basidiobolomycetes</taxon>
        <taxon>Basidiobolales</taxon>
        <taxon>Basidiobolaceae</taxon>
        <taxon>Basidiobolus</taxon>
    </lineage>
</organism>
<evidence type="ECO:0000313" key="3">
    <source>
        <dbReference type="Proteomes" id="UP001479436"/>
    </source>
</evidence>